<keyword evidence="1 3" id="KW-0732">Signal</keyword>
<evidence type="ECO:0000256" key="3">
    <source>
        <dbReference type="RuleBase" id="RU361203"/>
    </source>
</evidence>
<reference evidence="7 8" key="1">
    <citation type="journal article" date="2023" name="Commun. Biol.">
        <title>Genome analysis of Parmales, the sister group of diatoms, reveals the evolutionary specialization of diatoms from phago-mixotrophs to photoautotrophs.</title>
        <authorList>
            <person name="Ban H."/>
            <person name="Sato S."/>
            <person name="Yoshikawa S."/>
            <person name="Yamada K."/>
            <person name="Nakamura Y."/>
            <person name="Ichinomiya M."/>
            <person name="Sato N."/>
            <person name="Blanc-Mathieu R."/>
            <person name="Endo H."/>
            <person name="Kuwata A."/>
            <person name="Ogata H."/>
        </authorList>
    </citation>
    <scope>NUCLEOTIDE SEQUENCE [LARGE SCALE GENOMIC DNA]</scope>
</reference>
<keyword evidence="3" id="KW-0378">Hydrolase</keyword>
<evidence type="ECO:0000256" key="2">
    <source>
        <dbReference type="ARBA" id="ARBA00023180"/>
    </source>
</evidence>
<comment type="catalytic activity">
    <reaction evidence="3">
        <text>a phosphate monoester + H2O = an alcohol + phosphate</text>
        <dbReference type="Rhea" id="RHEA:15017"/>
        <dbReference type="ChEBI" id="CHEBI:15377"/>
        <dbReference type="ChEBI" id="CHEBI:30879"/>
        <dbReference type="ChEBI" id="CHEBI:43474"/>
        <dbReference type="ChEBI" id="CHEBI:67140"/>
        <dbReference type="EC" id="3.1.3.2"/>
    </reaction>
</comment>
<feature type="signal peptide" evidence="3">
    <location>
        <begin position="1"/>
        <end position="18"/>
    </location>
</feature>
<protein>
    <recommendedName>
        <fullName evidence="3">Purple acid phosphatase</fullName>
        <ecNumber evidence="3">3.1.3.2</ecNumber>
    </recommendedName>
</protein>
<dbReference type="InterPro" id="IPR041792">
    <property type="entry name" value="MPP_PAP"/>
</dbReference>
<gene>
    <name evidence="7" type="ORF">TeGR_g7754</name>
</gene>
<proteinExistence type="inferred from homology"/>
<evidence type="ECO:0000256" key="1">
    <source>
        <dbReference type="ARBA" id="ARBA00022729"/>
    </source>
</evidence>
<dbReference type="Proteomes" id="UP001165060">
    <property type="component" value="Unassembled WGS sequence"/>
</dbReference>
<dbReference type="InterPro" id="IPR015914">
    <property type="entry name" value="PAPs_N"/>
</dbReference>
<dbReference type="InterPro" id="IPR004843">
    <property type="entry name" value="Calcineurin-like_PHP"/>
</dbReference>
<dbReference type="Gene3D" id="2.60.40.380">
    <property type="entry name" value="Purple acid phosphatase-like, N-terminal"/>
    <property type="match status" value="1"/>
</dbReference>
<evidence type="ECO:0000259" key="5">
    <source>
        <dbReference type="Pfam" id="PF14008"/>
    </source>
</evidence>
<evidence type="ECO:0000313" key="8">
    <source>
        <dbReference type="Proteomes" id="UP001165060"/>
    </source>
</evidence>
<dbReference type="Pfam" id="PF16656">
    <property type="entry name" value="Pur_ac_phosph_N"/>
    <property type="match status" value="1"/>
</dbReference>
<dbReference type="Pfam" id="PF00149">
    <property type="entry name" value="Metallophos"/>
    <property type="match status" value="1"/>
</dbReference>
<organism evidence="7 8">
    <name type="scientific">Tetraparma gracilis</name>
    <dbReference type="NCBI Taxonomy" id="2962635"/>
    <lineage>
        <taxon>Eukaryota</taxon>
        <taxon>Sar</taxon>
        <taxon>Stramenopiles</taxon>
        <taxon>Ochrophyta</taxon>
        <taxon>Bolidophyceae</taxon>
        <taxon>Parmales</taxon>
        <taxon>Triparmaceae</taxon>
        <taxon>Tetraparma</taxon>
    </lineage>
</organism>
<accession>A0ABQ6ND30</accession>
<sequence>MLARLCVFVLVASPVALALPDQVHLALTASPDSMAVQFSTQASSSEETVRFGDDCDNLVNTLESSAMTHAPFTDSGDERYTQYHHVGVMTGLETGSRYFYQVGSDSGGWSEVYDFTAAPARDAFPHRFGVWGDMGASNAQIIDFVKQEVDADNFDMILHVGDLAYDFQNDNGHNGDVFMNNIQPMAARVPYMTDVGNHEQAQQFAHYTERFRLLPGQNSSVSTDNGEAPNNWYYSHDFGNVHFISISTEVLFVPKRHEHIRKQHEFVENDLKNVDREKTPWIVVHGHRPMYCSCDADCDSSAHRVRTGGYELERPWLSLEDLFFKYGVDLYLAGHEHNYERMFDVYDGKTTQTTVNPPATVHIVTGDAGGPEQHEVFARDQPDRTAFRTDAYGYSRMTVHNDTHLYWEQVETDTDANVFNKVIDSVWIVQESHGPFKQ</sequence>
<dbReference type="EMBL" id="BRYB01006386">
    <property type="protein sequence ID" value="GMI56347.1"/>
    <property type="molecule type" value="Genomic_DNA"/>
</dbReference>
<dbReference type="Gene3D" id="3.60.21.10">
    <property type="match status" value="1"/>
</dbReference>
<evidence type="ECO:0000259" key="6">
    <source>
        <dbReference type="Pfam" id="PF16656"/>
    </source>
</evidence>
<feature type="domain" description="Calcineurin-like phosphoesterase" evidence="4">
    <location>
        <begin position="127"/>
        <end position="339"/>
    </location>
</feature>
<dbReference type="Pfam" id="PF14008">
    <property type="entry name" value="Metallophos_C"/>
    <property type="match status" value="1"/>
</dbReference>
<name>A0ABQ6ND30_9STRA</name>
<dbReference type="CDD" id="cd00839">
    <property type="entry name" value="MPP_PAPs"/>
    <property type="match status" value="1"/>
</dbReference>
<comment type="similarity">
    <text evidence="3">Belongs to the metallophosphoesterase superfamily. Purple acid phosphatase family.</text>
</comment>
<dbReference type="InterPro" id="IPR008963">
    <property type="entry name" value="Purple_acid_Pase-like_N"/>
</dbReference>
<feature type="chain" id="PRO_5044954229" description="Purple acid phosphatase" evidence="3">
    <location>
        <begin position="19"/>
        <end position="438"/>
    </location>
</feature>
<keyword evidence="8" id="KW-1185">Reference proteome</keyword>
<feature type="domain" description="Purple acid phosphatase N-terminal" evidence="6">
    <location>
        <begin position="20"/>
        <end position="116"/>
    </location>
</feature>
<dbReference type="InterPro" id="IPR029052">
    <property type="entry name" value="Metallo-depent_PP-like"/>
</dbReference>
<evidence type="ECO:0000313" key="7">
    <source>
        <dbReference type="EMBL" id="GMI56347.1"/>
    </source>
</evidence>
<dbReference type="EC" id="3.1.3.2" evidence="3"/>
<dbReference type="InterPro" id="IPR025733">
    <property type="entry name" value="PAPs_C"/>
</dbReference>
<dbReference type="SUPFAM" id="SSF49363">
    <property type="entry name" value="Purple acid phosphatase, N-terminal domain"/>
    <property type="match status" value="1"/>
</dbReference>
<dbReference type="SUPFAM" id="SSF56300">
    <property type="entry name" value="Metallo-dependent phosphatases"/>
    <property type="match status" value="1"/>
</dbReference>
<comment type="caution">
    <text evidence="7">The sequence shown here is derived from an EMBL/GenBank/DDBJ whole genome shotgun (WGS) entry which is preliminary data.</text>
</comment>
<dbReference type="PANTHER" id="PTHR45867">
    <property type="entry name" value="PURPLE ACID PHOSPHATASE"/>
    <property type="match status" value="1"/>
</dbReference>
<feature type="domain" description="Purple acid phosphatase C-terminal" evidence="5">
    <location>
        <begin position="359"/>
        <end position="418"/>
    </location>
</feature>
<keyword evidence="2" id="KW-0325">Glycoprotein</keyword>
<evidence type="ECO:0000259" key="4">
    <source>
        <dbReference type="Pfam" id="PF00149"/>
    </source>
</evidence>